<keyword evidence="2" id="KW-1185">Reference proteome</keyword>
<dbReference type="InParanoid" id="C5K999"/>
<dbReference type="AlphaFoldDB" id="C5K999"/>
<organism evidence="2">
    <name type="scientific">Perkinsus marinus (strain ATCC 50983 / TXsc)</name>
    <dbReference type="NCBI Taxonomy" id="423536"/>
    <lineage>
        <taxon>Eukaryota</taxon>
        <taxon>Sar</taxon>
        <taxon>Alveolata</taxon>
        <taxon>Perkinsozoa</taxon>
        <taxon>Perkinsea</taxon>
        <taxon>Perkinsida</taxon>
        <taxon>Perkinsidae</taxon>
        <taxon>Perkinsus</taxon>
    </lineage>
</organism>
<gene>
    <name evidence="1" type="ORF">Pmar_PMAR022047</name>
</gene>
<sequence length="70" mass="8202">MKDELGSRRRQLRKGLCSVEDVKNRYYHEGMEGQEEASLRKLIRLMEGFSVKDVDDFMNTFDDYKAPGPD</sequence>
<accession>C5K999</accession>
<evidence type="ECO:0000313" key="1">
    <source>
        <dbReference type="EMBL" id="EER18940.1"/>
    </source>
</evidence>
<dbReference type="GeneID" id="9049424"/>
<dbReference type="Proteomes" id="UP000007800">
    <property type="component" value="Unassembled WGS sequence"/>
</dbReference>
<dbReference type="RefSeq" id="XP_002787144.1">
    <property type="nucleotide sequence ID" value="XM_002787098.1"/>
</dbReference>
<protein>
    <submittedName>
        <fullName evidence="1">Uncharacterized protein</fullName>
    </submittedName>
</protein>
<reference evidence="1 2" key="1">
    <citation type="submission" date="2008-07" db="EMBL/GenBank/DDBJ databases">
        <authorList>
            <person name="El-Sayed N."/>
            <person name="Caler E."/>
            <person name="Inman J."/>
            <person name="Amedeo P."/>
            <person name="Hass B."/>
            <person name="Wortman J."/>
        </authorList>
    </citation>
    <scope>NUCLEOTIDE SEQUENCE [LARGE SCALE GENOMIC DNA]</scope>
    <source>
        <strain evidence="2">ATCC 50983 / TXsc</strain>
    </source>
</reference>
<evidence type="ECO:0000313" key="2">
    <source>
        <dbReference type="Proteomes" id="UP000007800"/>
    </source>
</evidence>
<name>C5K999_PERM5</name>
<dbReference type="EMBL" id="GG671439">
    <property type="protein sequence ID" value="EER18940.1"/>
    <property type="molecule type" value="Genomic_DNA"/>
</dbReference>
<proteinExistence type="predicted"/>